<protein>
    <submittedName>
        <fullName evidence="2">Uncharacterized protein</fullName>
    </submittedName>
</protein>
<feature type="region of interest" description="Disordered" evidence="1">
    <location>
        <begin position="62"/>
        <end position="92"/>
    </location>
</feature>
<evidence type="ECO:0000313" key="3">
    <source>
        <dbReference type="Proteomes" id="UP001305647"/>
    </source>
</evidence>
<gene>
    <name evidence="2" type="ORF">N658DRAFT_20288</name>
</gene>
<sequence>MARQWNWLTTRPPRMQPSLRRWKPTHLGPFTAHSRASLLRMGADPNLWLRISNKLTPRLTPLGRPLRLQSPDARRKRMVAEDGSDSSEATASQVTKLVPQYCVIRHPPPRACSVSNWCSRSASLSRSRRNLDDDDDMQSDVFVSSLHAHHHPALAVSQSRAD</sequence>
<dbReference type="Proteomes" id="UP001305647">
    <property type="component" value="Unassembled WGS sequence"/>
</dbReference>
<proteinExistence type="predicted"/>
<evidence type="ECO:0000256" key="1">
    <source>
        <dbReference type="SAM" id="MobiDB-lite"/>
    </source>
</evidence>
<comment type="caution">
    <text evidence="2">The sequence shown here is derived from an EMBL/GenBank/DDBJ whole genome shotgun (WGS) entry which is preliminary data.</text>
</comment>
<reference evidence="2" key="2">
    <citation type="submission" date="2023-05" db="EMBL/GenBank/DDBJ databases">
        <authorList>
            <consortium name="Lawrence Berkeley National Laboratory"/>
            <person name="Steindorff A."/>
            <person name="Hensen N."/>
            <person name="Bonometti L."/>
            <person name="Westerberg I."/>
            <person name="Brannstrom I.O."/>
            <person name="Guillou S."/>
            <person name="Cros-Aarteil S."/>
            <person name="Calhoun S."/>
            <person name="Haridas S."/>
            <person name="Kuo A."/>
            <person name="Mondo S."/>
            <person name="Pangilinan J."/>
            <person name="Riley R."/>
            <person name="Labutti K."/>
            <person name="Andreopoulos B."/>
            <person name="Lipzen A."/>
            <person name="Chen C."/>
            <person name="Yanf M."/>
            <person name="Daum C."/>
            <person name="Ng V."/>
            <person name="Clum A."/>
            <person name="Ohm R."/>
            <person name="Martin F."/>
            <person name="Silar P."/>
            <person name="Natvig D."/>
            <person name="Lalanne C."/>
            <person name="Gautier V."/>
            <person name="Ament-Velasquez S.L."/>
            <person name="Kruys A."/>
            <person name="Hutchinson M.I."/>
            <person name="Powell A.J."/>
            <person name="Barry K."/>
            <person name="Miller A.N."/>
            <person name="Grigoriev I.V."/>
            <person name="Debuchy R."/>
            <person name="Gladieux P."/>
            <person name="Thoren M.H."/>
            <person name="Johannesson H."/>
        </authorList>
    </citation>
    <scope>NUCLEOTIDE SEQUENCE</scope>
    <source>
        <strain evidence="2">CBS 757.83</strain>
    </source>
</reference>
<accession>A0AAN6QA86</accession>
<evidence type="ECO:0000313" key="2">
    <source>
        <dbReference type="EMBL" id="KAK4106470.1"/>
    </source>
</evidence>
<organism evidence="2 3">
    <name type="scientific">Parathielavia hyrcaniae</name>
    <dbReference type="NCBI Taxonomy" id="113614"/>
    <lineage>
        <taxon>Eukaryota</taxon>
        <taxon>Fungi</taxon>
        <taxon>Dikarya</taxon>
        <taxon>Ascomycota</taxon>
        <taxon>Pezizomycotina</taxon>
        <taxon>Sordariomycetes</taxon>
        <taxon>Sordariomycetidae</taxon>
        <taxon>Sordariales</taxon>
        <taxon>Chaetomiaceae</taxon>
        <taxon>Parathielavia</taxon>
    </lineage>
</organism>
<reference evidence="2" key="1">
    <citation type="journal article" date="2023" name="Mol. Phylogenet. Evol.">
        <title>Genome-scale phylogeny and comparative genomics of the fungal order Sordariales.</title>
        <authorList>
            <person name="Hensen N."/>
            <person name="Bonometti L."/>
            <person name="Westerberg I."/>
            <person name="Brannstrom I.O."/>
            <person name="Guillou S."/>
            <person name="Cros-Aarteil S."/>
            <person name="Calhoun S."/>
            <person name="Haridas S."/>
            <person name="Kuo A."/>
            <person name="Mondo S."/>
            <person name="Pangilinan J."/>
            <person name="Riley R."/>
            <person name="LaButti K."/>
            <person name="Andreopoulos B."/>
            <person name="Lipzen A."/>
            <person name="Chen C."/>
            <person name="Yan M."/>
            <person name="Daum C."/>
            <person name="Ng V."/>
            <person name="Clum A."/>
            <person name="Steindorff A."/>
            <person name="Ohm R.A."/>
            <person name="Martin F."/>
            <person name="Silar P."/>
            <person name="Natvig D.O."/>
            <person name="Lalanne C."/>
            <person name="Gautier V."/>
            <person name="Ament-Velasquez S.L."/>
            <person name="Kruys A."/>
            <person name="Hutchinson M.I."/>
            <person name="Powell A.J."/>
            <person name="Barry K."/>
            <person name="Miller A.N."/>
            <person name="Grigoriev I.V."/>
            <person name="Debuchy R."/>
            <person name="Gladieux P."/>
            <person name="Hiltunen Thoren M."/>
            <person name="Johannesson H."/>
        </authorList>
    </citation>
    <scope>NUCLEOTIDE SEQUENCE</scope>
    <source>
        <strain evidence="2">CBS 757.83</strain>
    </source>
</reference>
<dbReference type="EMBL" id="MU863624">
    <property type="protein sequence ID" value="KAK4106470.1"/>
    <property type="molecule type" value="Genomic_DNA"/>
</dbReference>
<dbReference type="AlphaFoldDB" id="A0AAN6QA86"/>
<name>A0AAN6QA86_9PEZI</name>
<keyword evidence="3" id="KW-1185">Reference proteome</keyword>